<name>H3C0R7_TETNG</name>
<dbReference type="Pfam" id="PF05805">
    <property type="entry name" value="L6_membrane"/>
    <property type="match status" value="1"/>
</dbReference>
<comment type="subcellular location">
    <subcellularLocation>
        <location evidence="1">Membrane</location>
        <topology evidence="1">Multi-pass membrane protein</topology>
    </subcellularLocation>
</comment>
<feature type="transmembrane region" description="Helical" evidence="6">
    <location>
        <begin position="152"/>
        <end position="171"/>
    </location>
</feature>
<comment type="similarity">
    <text evidence="2">Belongs to the L6 tetraspanin family.</text>
</comment>
<evidence type="ECO:0000313" key="8">
    <source>
        <dbReference type="Proteomes" id="UP000007303"/>
    </source>
</evidence>
<reference evidence="7" key="2">
    <citation type="submission" date="2025-08" db="UniProtKB">
        <authorList>
            <consortium name="Ensembl"/>
        </authorList>
    </citation>
    <scope>IDENTIFICATION</scope>
</reference>
<dbReference type="InParanoid" id="H3C0R7"/>
<protein>
    <submittedName>
        <fullName evidence="7">Transmembrane 4 L six family member 21a</fullName>
    </submittedName>
</protein>
<sequence length="193" mass="20547">MCTGKCSRFVALALYPLAVLSIALNIGLFFPDGDTQYTRDDHITEEVKYMGGLIGGGAMVLLPALYIHLTGTQSCCANRCGMFLSIGFAGVGVIGGLYSLTVASLALQNGPLCQMLSLVWITPFKDTKGEYLSDSSSWKLCTAPANVVEFHIGMFATLLALSCLEIILCAIQMVNGLVGCLCGTCAKKTYEPH</sequence>
<feature type="transmembrane region" description="Helical" evidence="6">
    <location>
        <begin position="50"/>
        <end position="69"/>
    </location>
</feature>
<reference evidence="7" key="3">
    <citation type="submission" date="2025-09" db="UniProtKB">
        <authorList>
            <consortium name="Ensembl"/>
        </authorList>
    </citation>
    <scope>IDENTIFICATION</scope>
</reference>
<evidence type="ECO:0000256" key="2">
    <source>
        <dbReference type="ARBA" id="ARBA00006193"/>
    </source>
</evidence>
<dbReference type="Ensembl" id="ENSTNIT00000000922.1">
    <property type="protein sequence ID" value="ENSTNIP00000001833.1"/>
    <property type="gene ID" value="ENSTNIG00000011765.1"/>
</dbReference>
<evidence type="ECO:0000313" key="7">
    <source>
        <dbReference type="Ensembl" id="ENSTNIP00000001833.1"/>
    </source>
</evidence>
<evidence type="ECO:0000256" key="6">
    <source>
        <dbReference type="SAM" id="Phobius"/>
    </source>
</evidence>
<evidence type="ECO:0000256" key="4">
    <source>
        <dbReference type="ARBA" id="ARBA00022989"/>
    </source>
</evidence>
<dbReference type="AlphaFoldDB" id="H3C0R7"/>
<feature type="transmembrane region" description="Helical" evidence="6">
    <location>
        <begin position="81"/>
        <end position="107"/>
    </location>
</feature>
<proteinExistence type="inferred from homology"/>
<organism evidence="7 8">
    <name type="scientific">Tetraodon nigroviridis</name>
    <name type="common">Spotted green pufferfish</name>
    <name type="synonym">Chelonodon nigroviridis</name>
    <dbReference type="NCBI Taxonomy" id="99883"/>
    <lineage>
        <taxon>Eukaryota</taxon>
        <taxon>Metazoa</taxon>
        <taxon>Chordata</taxon>
        <taxon>Craniata</taxon>
        <taxon>Vertebrata</taxon>
        <taxon>Euteleostomi</taxon>
        <taxon>Actinopterygii</taxon>
        <taxon>Neopterygii</taxon>
        <taxon>Teleostei</taxon>
        <taxon>Neoteleostei</taxon>
        <taxon>Acanthomorphata</taxon>
        <taxon>Eupercaria</taxon>
        <taxon>Tetraodontiformes</taxon>
        <taxon>Tetradontoidea</taxon>
        <taxon>Tetraodontidae</taxon>
        <taxon>Tetraodon</taxon>
    </lineage>
</organism>
<evidence type="ECO:0000256" key="1">
    <source>
        <dbReference type="ARBA" id="ARBA00004141"/>
    </source>
</evidence>
<dbReference type="PANTHER" id="PTHR14198:SF23">
    <property type="entry name" value="SI:CH211-137I24.10"/>
    <property type="match status" value="1"/>
</dbReference>
<evidence type="ECO:0000256" key="3">
    <source>
        <dbReference type="ARBA" id="ARBA00022692"/>
    </source>
</evidence>
<dbReference type="GeneTree" id="ENSGT01030000234590"/>
<dbReference type="InterPro" id="IPR008661">
    <property type="entry name" value="L6_membrane"/>
</dbReference>
<dbReference type="GO" id="GO:0016020">
    <property type="term" value="C:membrane"/>
    <property type="evidence" value="ECO:0007669"/>
    <property type="project" value="UniProtKB-SubCell"/>
</dbReference>
<dbReference type="Proteomes" id="UP000007303">
    <property type="component" value="Unassembled WGS sequence"/>
</dbReference>
<keyword evidence="4 6" id="KW-1133">Transmembrane helix</keyword>
<accession>H3C0R7</accession>
<dbReference type="OMA" id="CASQMIN"/>
<evidence type="ECO:0000256" key="5">
    <source>
        <dbReference type="ARBA" id="ARBA00023136"/>
    </source>
</evidence>
<keyword evidence="5 6" id="KW-0472">Membrane</keyword>
<feature type="transmembrane region" description="Helical" evidence="6">
    <location>
        <begin position="12"/>
        <end position="30"/>
    </location>
</feature>
<keyword evidence="3 6" id="KW-0812">Transmembrane</keyword>
<dbReference type="PANTHER" id="PTHR14198">
    <property type="entry name" value="TRANSMEMBRANE 4 L6 FAMILY MEMBER 1-RELATED"/>
    <property type="match status" value="1"/>
</dbReference>
<reference evidence="8" key="1">
    <citation type="journal article" date="2004" name="Nature">
        <title>Genome duplication in the teleost fish Tetraodon nigroviridis reveals the early vertebrate proto-karyotype.</title>
        <authorList>
            <person name="Jaillon O."/>
            <person name="Aury J.-M."/>
            <person name="Brunet F."/>
            <person name="Petit J.-L."/>
            <person name="Stange-Thomann N."/>
            <person name="Mauceli E."/>
            <person name="Bouneau L."/>
            <person name="Fischer C."/>
            <person name="Ozouf-Costaz C."/>
            <person name="Bernot A."/>
            <person name="Nicaud S."/>
            <person name="Jaffe D."/>
            <person name="Fisher S."/>
            <person name="Lutfalla G."/>
            <person name="Dossat C."/>
            <person name="Segurens B."/>
            <person name="Dasilva C."/>
            <person name="Salanoubat M."/>
            <person name="Levy M."/>
            <person name="Boudet N."/>
            <person name="Castellano S."/>
            <person name="Anthouard V."/>
            <person name="Jubin C."/>
            <person name="Castelli V."/>
            <person name="Katinka M."/>
            <person name="Vacherie B."/>
            <person name="Biemont C."/>
            <person name="Skalli Z."/>
            <person name="Cattolico L."/>
            <person name="Poulain J."/>
            <person name="De Berardinis V."/>
            <person name="Cruaud C."/>
            <person name="Duprat S."/>
            <person name="Brottier P."/>
            <person name="Coutanceau J.-P."/>
            <person name="Gouzy J."/>
            <person name="Parra G."/>
            <person name="Lardier G."/>
            <person name="Chapple C."/>
            <person name="McKernan K.J."/>
            <person name="McEwan P."/>
            <person name="Bosak S."/>
            <person name="Kellis M."/>
            <person name="Volff J.-N."/>
            <person name="Guigo R."/>
            <person name="Zody M.C."/>
            <person name="Mesirov J."/>
            <person name="Lindblad-Toh K."/>
            <person name="Birren B."/>
            <person name="Nusbaum C."/>
            <person name="Kahn D."/>
            <person name="Robinson-Rechavi M."/>
            <person name="Laudet V."/>
            <person name="Schachter V."/>
            <person name="Quetier F."/>
            <person name="Saurin W."/>
            <person name="Scarpelli C."/>
            <person name="Wincker P."/>
            <person name="Lander E.S."/>
            <person name="Weissenbach J."/>
            <person name="Roest Crollius H."/>
        </authorList>
    </citation>
    <scope>NUCLEOTIDE SEQUENCE [LARGE SCALE GENOMIC DNA]</scope>
</reference>
<keyword evidence="8" id="KW-1185">Reference proteome</keyword>